<feature type="region of interest" description="Disordered" evidence="1">
    <location>
        <begin position="299"/>
        <end position="331"/>
    </location>
</feature>
<organism evidence="3 4">
    <name type="scientific">Fuscovulum ytuae</name>
    <dbReference type="NCBI Taxonomy" id="3042299"/>
    <lineage>
        <taxon>Bacteria</taxon>
        <taxon>Pseudomonadati</taxon>
        <taxon>Pseudomonadota</taxon>
        <taxon>Alphaproteobacteria</taxon>
        <taxon>Rhodobacterales</taxon>
        <taxon>Paracoccaceae</taxon>
        <taxon>Fuscovulum</taxon>
    </lineage>
</organism>
<dbReference type="Pfam" id="PF05050">
    <property type="entry name" value="Methyltransf_21"/>
    <property type="match status" value="1"/>
</dbReference>
<evidence type="ECO:0000259" key="2">
    <source>
        <dbReference type="Pfam" id="PF05050"/>
    </source>
</evidence>
<dbReference type="InterPro" id="IPR029063">
    <property type="entry name" value="SAM-dependent_MTases_sf"/>
</dbReference>
<gene>
    <name evidence="3" type="ORF">QF092_03025</name>
</gene>
<dbReference type="PANTHER" id="PTHR36973:SF4">
    <property type="entry name" value="NODULATION PROTEIN"/>
    <property type="match status" value="1"/>
</dbReference>
<dbReference type="PANTHER" id="PTHR36973">
    <property type="entry name" value="SLL1456 PROTEIN-RELATED"/>
    <property type="match status" value="1"/>
</dbReference>
<sequence>MSDPTDRSDLPPAARLLLDRLPFPRRTAVIDVGANPIHPAPYTSLLQAGGCTITGFEPQQHAFAALQKQKGPNETYFPFAVGDGKTQNLHLFNVDGFTSIYPPYLPTYEAIARPRWCRVDRIEAMDTVSLDGIPDLGPCDLLKIDIQGGEKLVFDHARKTLAETMVVIVELRYLQLYDGEPMVGGVDCALRDQGFMLHRFMFNKSIVMPSSQAGRLSRRRAGDQLIDGDGVYIRHPGHAADWSDGQLMHLALLAGSVFGSHSLVLWTLDELVRRGACAEDLPAAYVDLMPERFLSDDEQLRRAEATATAAATATPAKPAPAKGSKSGKAAR</sequence>
<dbReference type="InterPro" id="IPR006342">
    <property type="entry name" value="FkbM_mtfrase"/>
</dbReference>
<dbReference type="GO" id="GO:0032259">
    <property type="term" value="P:methylation"/>
    <property type="evidence" value="ECO:0007669"/>
    <property type="project" value="UniProtKB-KW"/>
</dbReference>
<keyword evidence="3" id="KW-0808">Transferase</keyword>
<evidence type="ECO:0000256" key="1">
    <source>
        <dbReference type="SAM" id="MobiDB-lite"/>
    </source>
</evidence>
<dbReference type="SUPFAM" id="SSF53335">
    <property type="entry name" value="S-adenosyl-L-methionine-dependent methyltransferases"/>
    <property type="match status" value="1"/>
</dbReference>
<reference evidence="3 4" key="1">
    <citation type="submission" date="2023-04" db="EMBL/GenBank/DDBJ databases">
        <title>YMD61, complete Genome.</title>
        <authorList>
            <person name="Zhang J."/>
        </authorList>
    </citation>
    <scope>NUCLEOTIDE SEQUENCE [LARGE SCALE GENOMIC DNA]</scope>
    <source>
        <strain evidence="3 4">YMD61</strain>
    </source>
</reference>
<evidence type="ECO:0000313" key="3">
    <source>
        <dbReference type="EMBL" id="WGV16804.1"/>
    </source>
</evidence>
<dbReference type="Proteomes" id="UP001230978">
    <property type="component" value="Chromosome"/>
</dbReference>
<keyword evidence="3" id="KW-0489">Methyltransferase</keyword>
<dbReference type="GO" id="GO:0008168">
    <property type="term" value="F:methyltransferase activity"/>
    <property type="evidence" value="ECO:0007669"/>
    <property type="project" value="UniProtKB-KW"/>
</dbReference>
<name>A0ABY8Q807_9RHOB</name>
<accession>A0ABY8Q807</accession>
<proteinExistence type="predicted"/>
<feature type="compositionally biased region" description="Low complexity" evidence="1">
    <location>
        <begin position="305"/>
        <end position="331"/>
    </location>
</feature>
<dbReference type="InterPro" id="IPR053188">
    <property type="entry name" value="FkbM_Methyltransferase"/>
</dbReference>
<keyword evidence="4" id="KW-1185">Reference proteome</keyword>
<dbReference type="EMBL" id="CP124535">
    <property type="protein sequence ID" value="WGV16804.1"/>
    <property type="molecule type" value="Genomic_DNA"/>
</dbReference>
<protein>
    <submittedName>
        <fullName evidence="3">FkbM family methyltransferase</fullName>
    </submittedName>
</protein>
<evidence type="ECO:0000313" key="4">
    <source>
        <dbReference type="Proteomes" id="UP001230978"/>
    </source>
</evidence>
<feature type="domain" description="Methyltransferase FkbM" evidence="2">
    <location>
        <begin position="31"/>
        <end position="195"/>
    </location>
</feature>
<dbReference type="RefSeq" id="WP_281467510.1">
    <property type="nucleotide sequence ID" value="NZ_CP124535.1"/>
</dbReference>
<dbReference type="Gene3D" id="3.40.50.150">
    <property type="entry name" value="Vaccinia Virus protein VP39"/>
    <property type="match status" value="1"/>
</dbReference>